<name>A0A382F6L6_9ZZZZ</name>
<organism evidence="1">
    <name type="scientific">marine metagenome</name>
    <dbReference type="NCBI Taxonomy" id="408172"/>
    <lineage>
        <taxon>unclassified sequences</taxon>
        <taxon>metagenomes</taxon>
        <taxon>ecological metagenomes</taxon>
    </lineage>
</organism>
<gene>
    <name evidence="1" type="ORF">METZ01_LOCUS210828</name>
</gene>
<evidence type="ECO:0000313" key="1">
    <source>
        <dbReference type="EMBL" id="SVB57974.1"/>
    </source>
</evidence>
<reference evidence="1" key="1">
    <citation type="submission" date="2018-05" db="EMBL/GenBank/DDBJ databases">
        <authorList>
            <person name="Lanie J.A."/>
            <person name="Ng W.-L."/>
            <person name="Kazmierczak K.M."/>
            <person name="Andrzejewski T.M."/>
            <person name="Davidsen T.M."/>
            <person name="Wayne K.J."/>
            <person name="Tettelin H."/>
            <person name="Glass J.I."/>
            <person name="Rusch D."/>
            <person name="Podicherti R."/>
            <person name="Tsui H.-C.T."/>
            <person name="Winkler M.E."/>
        </authorList>
    </citation>
    <scope>NUCLEOTIDE SEQUENCE</scope>
</reference>
<feature type="non-terminal residue" evidence="1">
    <location>
        <position position="1"/>
    </location>
</feature>
<protein>
    <submittedName>
        <fullName evidence="1">Uncharacterized protein</fullName>
    </submittedName>
</protein>
<dbReference type="AlphaFoldDB" id="A0A382F6L6"/>
<sequence>VAKASKEYESIKVIKHLISSGLKEDLEIITRLTYTPPDGGKGWIIQVRTKKK</sequence>
<proteinExistence type="predicted"/>
<dbReference type="EMBL" id="UINC01047993">
    <property type="protein sequence ID" value="SVB57974.1"/>
    <property type="molecule type" value="Genomic_DNA"/>
</dbReference>
<accession>A0A382F6L6</accession>